<reference evidence="1" key="1">
    <citation type="submission" date="2023-10" db="EMBL/GenBank/DDBJ databases">
        <authorList>
            <person name="Hackl T."/>
        </authorList>
    </citation>
    <scope>NUCLEOTIDE SEQUENCE</scope>
</reference>
<proteinExistence type="predicted"/>
<protein>
    <submittedName>
        <fullName evidence="1">Uu.00g103740.m01.CDS01</fullName>
    </submittedName>
</protein>
<sequence length="101" mass="11693">MSRLATPRASSSLKALPPSGYLHIRSLEFILYFPEERARGDWLRTLDRINDAGGLDLRFVRICFCNYTPSWEAWKATTVRDRSGGMAMLRRFVGEHLWSFP</sequence>
<gene>
    <name evidence="1" type="ORF">KHLLAP_LOCUS3448</name>
</gene>
<evidence type="ECO:0000313" key="1">
    <source>
        <dbReference type="EMBL" id="CAJ2502980.1"/>
    </source>
</evidence>
<organism evidence="1 2">
    <name type="scientific">Anthostomella pinea</name>
    <dbReference type="NCBI Taxonomy" id="933095"/>
    <lineage>
        <taxon>Eukaryota</taxon>
        <taxon>Fungi</taxon>
        <taxon>Dikarya</taxon>
        <taxon>Ascomycota</taxon>
        <taxon>Pezizomycotina</taxon>
        <taxon>Sordariomycetes</taxon>
        <taxon>Xylariomycetidae</taxon>
        <taxon>Xylariales</taxon>
        <taxon>Xylariaceae</taxon>
        <taxon>Anthostomella</taxon>
    </lineage>
</organism>
<name>A0AAI8YD81_9PEZI</name>
<dbReference type="EMBL" id="CAUWAG010000004">
    <property type="protein sequence ID" value="CAJ2502980.1"/>
    <property type="molecule type" value="Genomic_DNA"/>
</dbReference>
<keyword evidence="2" id="KW-1185">Reference proteome</keyword>
<comment type="caution">
    <text evidence="1">The sequence shown here is derived from an EMBL/GenBank/DDBJ whole genome shotgun (WGS) entry which is preliminary data.</text>
</comment>
<accession>A0AAI8YD81</accession>
<evidence type="ECO:0000313" key="2">
    <source>
        <dbReference type="Proteomes" id="UP001295740"/>
    </source>
</evidence>
<dbReference type="Proteomes" id="UP001295740">
    <property type="component" value="Unassembled WGS sequence"/>
</dbReference>
<dbReference type="AlphaFoldDB" id="A0AAI8YD81"/>